<dbReference type="EMBL" id="LAZR01000611">
    <property type="protein sequence ID" value="KKN62830.1"/>
    <property type="molecule type" value="Genomic_DNA"/>
</dbReference>
<reference evidence="1" key="1">
    <citation type="journal article" date="2015" name="Nature">
        <title>Complex archaea that bridge the gap between prokaryotes and eukaryotes.</title>
        <authorList>
            <person name="Spang A."/>
            <person name="Saw J.H."/>
            <person name="Jorgensen S.L."/>
            <person name="Zaremba-Niedzwiedzka K."/>
            <person name="Martijn J."/>
            <person name="Lind A.E."/>
            <person name="van Eijk R."/>
            <person name="Schleper C."/>
            <person name="Guy L."/>
            <person name="Ettema T.J."/>
        </authorList>
    </citation>
    <scope>NUCLEOTIDE SEQUENCE</scope>
</reference>
<comment type="caution">
    <text evidence="1">The sequence shown here is derived from an EMBL/GenBank/DDBJ whole genome shotgun (WGS) entry which is preliminary data.</text>
</comment>
<gene>
    <name evidence="1" type="ORF">LCGC14_0507820</name>
</gene>
<organism evidence="1">
    <name type="scientific">marine sediment metagenome</name>
    <dbReference type="NCBI Taxonomy" id="412755"/>
    <lineage>
        <taxon>unclassified sequences</taxon>
        <taxon>metagenomes</taxon>
        <taxon>ecological metagenomes</taxon>
    </lineage>
</organism>
<proteinExistence type="predicted"/>
<sequence>MKNIISKKYGWYLARIIASIETFNNIVAIDLKTIRLYFLSPGSYIKIKSLNRKCAQNKRIYKFILLPYFHDFIKNYCLLQNILDSLKNKKFKYINEEYINEITSLTKSYESENYRKILKLKELLEFDTEYDNDMKIAMPESWMNENSIDLGEIILLRNDVPSPVII</sequence>
<protein>
    <submittedName>
        <fullName evidence="1">Uncharacterized protein</fullName>
    </submittedName>
</protein>
<evidence type="ECO:0000313" key="1">
    <source>
        <dbReference type="EMBL" id="KKN62830.1"/>
    </source>
</evidence>
<accession>A0A0F9S244</accession>
<dbReference type="AlphaFoldDB" id="A0A0F9S244"/>
<name>A0A0F9S244_9ZZZZ</name>